<evidence type="ECO:0000313" key="2">
    <source>
        <dbReference type="WBParaSite" id="L893_g9899.t1"/>
    </source>
</evidence>
<dbReference type="AlphaFoldDB" id="A0A1I8AWV3"/>
<dbReference type="WBParaSite" id="L893_g9899.t1">
    <property type="protein sequence ID" value="L893_g9899.t1"/>
    <property type="gene ID" value="L893_g9899"/>
</dbReference>
<name>A0A1I8AWV3_9BILA</name>
<accession>A0A1I8AWV3</accession>
<reference evidence="2" key="1">
    <citation type="submission" date="2016-11" db="UniProtKB">
        <authorList>
            <consortium name="WormBaseParasite"/>
        </authorList>
    </citation>
    <scope>IDENTIFICATION</scope>
</reference>
<proteinExistence type="predicted"/>
<dbReference type="Proteomes" id="UP000095287">
    <property type="component" value="Unplaced"/>
</dbReference>
<keyword evidence="1" id="KW-1185">Reference proteome</keyword>
<evidence type="ECO:0000313" key="1">
    <source>
        <dbReference type="Proteomes" id="UP000095287"/>
    </source>
</evidence>
<organism evidence="1 2">
    <name type="scientific">Steinernema glaseri</name>
    <dbReference type="NCBI Taxonomy" id="37863"/>
    <lineage>
        <taxon>Eukaryota</taxon>
        <taxon>Metazoa</taxon>
        <taxon>Ecdysozoa</taxon>
        <taxon>Nematoda</taxon>
        <taxon>Chromadorea</taxon>
        <taxon>Rhabditida</taxon>
        <taxon>Tylenchina</taxon>
        <taxon>Panagrolaimomorpha</taxon>
        <taxon>Strongyloidoidea</taxon>
        <taxon>Steinernematidae</taxon>
        <taxon>Steinernema</taxon>
    </lineage>
</organism>
<protein>
    <submittedName>
        <fullName evidence="2">Transposase</fullName>
    </submittedName>
</protein>
<sequence length="74" mass="8312">MGSHLTDCVPECASDKRIRQGDASRQHWTDMPEQHIFQLHSTQTAEGLGERLSQTVSSVVDRLTGFDVIFALNR</sequence>